<dbReference type="CDD" id="cd14014">
    <property type="entry name" value="STKc_PknB_like"/>
    <property type="match status" value="1"/>
</dbReference>
<dbReference type="Gene3D" id="1.10.510.10">
    <property type="entry name" value="Transferase(Phosphotransferase) domain 1"/>
    <property type="match status" value="1"/>
</dbReference>
<feature type="domain" description="Protein kinase" evidence="10">
    <location>
        <begin position="281"/>
        <end position="556"/>
    </location>
</feature>
<dbReference type="InterPro" id="IPR036457">
    <property type="entry name" value="PPM-type-like_dom_sf"/>
</dbReference>
<dbReference type="GO" id="GO:0005524">
    <property type="term" value="F:ATP binding"/>
    <property type="evidence" value="ECO:0007669"/>
    <property type="project" value="UniProtKB-KW"/>
</dbReference>
<accession>A0A2N8ZM72</accession>
<keyword evidence="9" id="KW-1133">Transmembrane helix</keyword>
<keyword evidence="3" id="KW-0808">Transferase</keyword>
<keyword evidence="5" id="KW-0418">Kinase</keyword>
<evidence type="ECO:0000256" key="5">
    <source>
        <dbReference type="ARBA" id="ARBA00022777"/>
    </source>
</evidence>
<dbReference type="AlphaFoldDB" id="A0A2N8ZM72"/>
<protein>
    <recommendedName>
        <fullName evidence="1">non-specific serine/threonine protein kinase</fullName>
        <ecNumber evidence="1">2.7.11.1</ecNumber>
    </recommendedName>
</protein>
<dbReference type="RefSeq" id="WP_231897945.1">
    <property type="nucleotide sequence ID" value="NZ_LT960612.1"/>
</dbReference>
<keyword evidence="13" id="KW-1185">Reference proteome</keyword>
<evidence type="ECO:0000256" key="6">
    <source>
        <dbReference type="ARBA" id="ARBA00022840"/>
    </source>
</evidence>
<keyword evidence="2" id="KW-0723">Serine/threonine-protein kinase</keyword>
<feature type="transmembrane region" description="Helical" evidence="9">
    <location>
        <begin position="572"/>
        <end position="593"/>
    </location>
</feature>
<name>A0A2N8ZM72_9VIBR</name>
<evidence type="ECO:0000259" key="11">
    <source>
        <dbReference type="PROSITE" id="PS51746"/>
    </source>
</evidence>
<dbReference type="InterPro" id="IPR050236">
    <property type="entry name" value="Ser_Thr_kinase_AGC"/>
</dbReference>
<evidence type="ECO:0000256" key="1">
    <source>
        <dbReference type="ARBA" id="ARBA00012513"/>
    </source>
</evidence>
<dbReference type="GO" id="GO:0004674">
    <property type="term" value="F:protein serine/threonine kinase activity"/>
    <property type="evidence" value="ECO:0007669"/>
    <property type="project" value="UniProtKB-KW"/>
</dbReference>
<dbReference type="PANTHER" id="PTHR24356">
    <property type="entry name" value="SERINE/THREONINE-PROTEIN KINASE"/>
    <property type="match status" value="1"/>
</dbReference>
<reference evidence="12 13" key="1">
    <citation type="submission" date="2017-10" db="EMBL/GenBank/DDBJ databases">
        <authorList>
            <person name="Banno H."/>
            <person name="Chua N.-H."/>
        </authorList>
    </citation>
    <scope>NUCLEOTIDE SEQUENCE [LARGE SCALE GENOMIC DNA]</scope>
    <source>
        <strain evidence="12">Vibrio tapetis CECT4600</strain>
    </source>
</reference>
<comment type="catalytic activity">
    <reaction evidence="7">
        <text>L-threonyl-[protein] + ATP = O-phospho-L-threonyl-[protein] + ADP + H(+)</text>
        <dbReference type="Rhea" id="RHEA:46608"/>
        <dbReference type="Rhea" id="RHEA-COMP:11060"/>
        <dbReference type="Rhea" id="RHEA-COMP:11605"/>
        <dbReference type="ChEBI" id="CHEBI:15378"/>
        <dbReference type="ChEBI" id="CHEBI:30013"/>
        <dbReference type="ChEBI" id="CHEBI:30616"/>
        <dbReference type="ChEBI" id="CHEBI:61977"/>
        <dbReference type="ChEBI" id="CHEBI:456216"/>
        <dbReference type="EC" id="2.7.11.1"/>
    </reaction>
</comment>
<evidence type="ECO:0000256" key="2">
    <source>
        <dbReference type="ARBA" id="ARBA00022527"/>
    </source>
</evidence>
<dbReference type="SMART" id="SM00331">
    <property type="entry name" value="PP2C_SIG"/>
    <property type="match status" value="1"/>
</dbReference>
<evidence type="ECO:0000313" key="13">
    <source>
        <dbReference type="Proteomes" id="UP000235828"/>
    </source>
</evidence>
<dbReference type="PROSITE" id="PS50011">
    <property type="entry name" value="PROTEIN_KINASE_DOM"/>
    <property type="match status" value="1"/>
</dbReference>
<dbReference type="Pfam" id="PF00069">
    <property type="entry name" value="Pkinase"/>
    <property type="match status" value="1"/>
</dbReference>
<feature type="domain" description="PPM-type phosphatase" evidence="11">
    <location>
        <begin position="15"/>
        <end position="248"/>
    </location>
</feature>
<dbReference type="Gene3D" id="3.60.40.10">
    <property type="entry name" value="PPM-type phosphatase domain"/>
    <property type="match status" value="1"/>
</dbReference>
<keyword evidence="9" id="KW-0472">Membrane</keyword>
<dbReference type="PROSITE" id="PS00108">
    <property type="entry name" value="PROTEIN_KINASE_ST"/>
    <property type="match status" value="1"/>
</dbReference>
<organism evidence="12 13">
    <name type="scientific">Vibrio tapetis subsp. tapetis</name>
    <dbReference type="NCBI Taxonomy" id="1671868"/>
    <lineage>
        <taxon>Bacteria</taxon>
        <taxon>Pseudomonadati</taxon>
        <taxon>Pseudomonadota</taxon>
        <taxon>Gammaproteobacteria</taxon>
        <taxon>Vibrionales</taxon>
        <taxon>Vibrionaceae</taxon>
        <taxon>Vibrio</taxon>
    </lineage>
</organism>
<sequence length="594" mass="67283">MEKQQINETNTLSLLYGGFTDAGQRRENQDALVFHLPDSDEEISNKGCVACIADGVSCSEMSQQASQTSVIQFVNDYFATPNSWSVKRSATKVLSTTNYWLYGQGIKQPLKHNGLVTTFSSIVIKSNTAHIFHVGDSRIYLYRDDELRLLTRDHVRAGMGSQTFLTRALGMDNTVNIDYQTLPIKEGDWFLLTTDGVHDFNSHQEIQAQCFELVDKQTLNPELAAKQLALLALKNGSKDNISALFVGVNELPESSRAELQTQLGQFAIPPALRVGQTLDGFHVLNVIYAGSRSYVYEVKELLSERIMVLKAPSPSMVDDMNYLGSFIHEYWVGRQLDHPQFMKVYPSPNHAKFLYLLCEPLTGITLRQWMYDNPKPTLEQVRTIIASLVTACRKLQRMGMVHRDLKPENIMVDREGQVTVIDYGSMSVAAFEEQQAMDKDANLSVLEEEIPMGDAKYIAPEYLNGDKATYVSDLFSIGVICYEMLTGKLPYKLTTTQSLRRARHQNWDYYSACLQRPDLPEWVDPVLKKVCAPAPEHRYQAMSEFIADLSTPNQTLILENERRSLYERNPLLFWKGLASIFIGFSIIELFVLIS</sequence>
<gene>
    <name evidence="12" type="ORF">VTAP4600_B1397</name>
</gene>
<dbReference type="InterPro" id="IPR000719">
    <property type="entry name" value="Prot_kinase_dom"/>
</dbReference>
<dbReference type="EMBL" id="LT960612">
    <property type="protein sequence ID" value="SON53008.1"/>
    <property type="molecule type" value="Genomic_DNA"/>
</dbReference>
<dbReference type="PROSITE" id="PS51746">
    <property type="entry name" value="PPM_2"/>
    <property type="match status" value="1"/>
</dbReference>
<dbReference type="Pfam" id="PF13672">
    <property type="entry name" value="PP2C_2"/>
    <property type="match status" value="1"/>
</dbReference>
<proteinExistence type="predicted"/>
<dbReference type="SUPFAM" id="SSF56112">
    <property type="entry name" value="Protein kinase-like (PK-like)"/>
    <property type="match status" value="1"/>
</dbReference>
<evidence type="ECO:0000256" key="9">
    <source>
        <dbReference type="SAM" id="Phobius"/>
    </source>
</evidence>
<dbReference type="InterPro" id="IPR008271">
    <property type="entry name" value="Ser/Thr_kinase_AS"/>
</dbReference>
<evidence type="ECO:0000256" key="7">
    <source>
        <dbReference type="ARBA" id="ARBA00047899"/>
    </source>
</evidence>
<evidence type="ECO:0000313" key="12">
    <source>
        <dbReference type="EMBL" id="SON53008.1"/>
    </source>
</evidence>
<evidence type="ECO:0000259" key="10">
    <source>
        <dbReference type="PROSITE" id="PS50011"/>
    </source>
</evidence>
<dbReference type="EC" id="2.7.11.1" evidence="1"/>
<evidence type="ECO:0000256" key="4">
    <source>
        <dbReference type="ARBA" id="ARBA00022741"/>
    </source>
</evidence>
<keyword evidence="4" id="KW-0547">Nucleotide-binding</keyword>
<dbReference type="SMART" id="SM00332">
    <property type="entry name" value="PP2Cc"/>
    <property type="match status" value="1"/>
</dbReference>
<evidence type="ECO:0000256" key="3">
    <source>
        <dbReference type="ARBA" id="ARBA00022679"/>
    </source>
</evidence>
<dbReference type="InterPro" id="IPR011009">
    <property type="entry name" value="Kinase-like_dom_sf"/>
</dbReference>
<dbReference type="SUPFAM" id="SSF81606">
    <property type="entry name" value="PP2C-like"/>
    <property type="match status" value="1"/>
</dbReference>
<keyword evidence="6" id="KW-0067">ATP-binding</keyword>
<dbReference type="Gene3D" id="3.30.200.20">
    <property type="entry name" value="Phosphorylase Kinase, domain 1"/>
    <property type="match status" value="1"/>
</dbReference>
<dbReference type="KEGG" id="vta:B1397"/>
<dbReference type="SMART" id="SM00220">
    <property type="entry name" value="S_TKc"/>
    <property type="match status" value="1"/>
</dbReference>
<keyword evidence="9" id="KW-0812">Transmembrane</keyword>
<evidence type="ECO:0000256" key="8">
    <source>
        <dbReference type="ARBA" id="ARBA00048679"/>
    </source>
</evidence>
<comment type="catalytic activity">
    <reaction evidence="8">
        <text>L-seryl-[protein] + ATP = O-phospho-L-seryl-[protein] + ADP + H(+)</text>
        <dbReference type="Rhea" id="RHEA:17989"/>
        <dbReference type="Rhea" id="RHEA-COMP:9863"/>
        <dbReference type="Rhea" id="RHEA-COMP:11604"/>
        <dbReference type="ChEBI" id="CHEBI:15378"/>
        <dbReference type="ChEBI" id="CHEBI:29999"/>
        <dbReference type="ChEBI" id="CHEBI:30616"/>
        <dbReference type="ChEBI" id="CHEBI:83421"/>
        <dbReference type="ChEBI" id="CHEBI:456216"/>
        <dbReference type="EC" id="2.7.11.1"/>
    </reaction>
</comment>
<dbReference type="CDD" id="cd00143">
    <property type="entry name" value="PP2Cc"/>
    <property type="match status" value="1"/>
</dbReference>
<dbReference type="InterPro" id="IPR001932">
    <property type="entry name" value="PPM-type_phosphatase-like_dom"/>
</dbReference>
<dbReference type="Proteomes" id="UP000235828">
    <property type="component" value="Chromosome B"/>
</dbReference>